<evidence type="ECO:0000256" key="1">
    <source>
        <dbReference type="SAM" id="MobiDB-lite"/>
    </source>
</evidence>
<accession>A0ABD3G148</accession>
<feature type="region of interest" description="Disordered" evidence="1">
    <location>
        <begin position="172"/>
        <end position="201"/>
    </location>
</feature>
<feature type="region of interest" description="Disordered" evidence="1">
    <location>
        <begin position="644"/>
        <end position="663"/>
    </location>
</feature>
<proteinExistence type="predicted"/>
<keyword evidence="3" id="KW-1185">Reference proteome</keyword>
<evidence type="ECO:0000313" key="2">
    <source>
        <dbReference type="EMBL" id="KAL3671785.1"/>
    </source>
</evidence>
<feature type="compositionally biased region" description="Polar residues" evidence="1">
    <location>
        <begin position="399"/>
        <end position="410"/>
    </location>
</feature>
<dbReference type="EMBL" id="JBIMZQ010000005">
    <property type="protein sequence ID" value="KAL3671785.1"/>
    <property type="molecule type" value="Genomic_DNA"/>
</dbReference>
<feature type="compositionally biased region" description="Low complexity" evidence="1">
    <location>
        <begin position="318"/>
        <end position="327"/>
    </location>
</feature>
<comment type="caution">
    <text evidence="2">The sequence shown here is derived from an EMBL/GenBank/DDBJ whole genome shotgun (WGS) entry which is preliminary data.</text>
</comment>
<sequence length="663" mass="72887">MTTLSRGGSTAKKATSAAEAPIWKLYLAIRSSTSGANAINAADQLNNTSTNIYPRGRKRAKPLTSRGGLHGPGAGIWMTLATPLVITRSSVVEDGIAVLQSVRHYWEQLSVNERQQILFLDEPELVKQLYKLNLSLLCVGLMQRHLKTTNRAATDTATNTKKMAAMAAITPASKVAPTTSPTGQERAAAPPSTRSATDTSSERTYELLEAMEFMDIGTGILTVKTELAEDTERLFTLVGDVLAGFLTSIHVLTESNFNKLFVTESETINTWANYQRLIAMLVEQLILRSYVIHLEKEAAQQMEQLLLEVSLEDKAKENNASAGNSASHNKKKSKKKKKKKSAGHLALQLDTTRGQVKDELMADNADGTKSCEAQGGSNDEAMVDEPAPEPTPGLKSIDSECQSNSSTAQSDEIAVEEDEAMSAAVEPSSKKSSGLNPNAVVFQPQEHVSEGVDSRNPYAGKRKFDEYIVSVPWDDVESEAGSAFDTQSCDGDFSDREDVVDYADSQRWRRKQRRHEEDAELEWQLQQVYASTSSLFGWDFSRQCELPTSGANLPWSESTLWRTAPKEVVRYFSPGNGDAYSRFHAPQFLPPSVGPPPSRYYFNPGPSMPFGPTLLSPPAMESIPQHLHGTFDFQTPEFPMVVSSPDFSNAQYHPSNHEDHVDV</sequence>
<feature type="compositionally biased region" description="Polar residues" evidence="1">
    <location>
        <begin position="645"/>
        <end position="654"/>
    </location>
</feature>
<gene>
    <name evidence="2" type="ORF">V7S43_003694</name>
</gene>
<evidence type="ECO:0000313" key="3">
    <source>
        <dbReference type="Proteomes" id="UP001632037"/>
    </source>
</evidence>
<dbReference type="AlphaFoldDB" id="A0ABD3G148"/>
<name>A0ABD3G148_9STRA</name>
<feature type="region of interest" description="Disordered" evidence="1">
    <location>
        <begin position="318"/>
        <end position="437"/>
    </location>
</feature>
<protein>
    <submittedName>
        <fullName evidence="2">Uncharacterized protein</fullName>
    </submittedName>
</protein>
<reference evidence="2 3" key="1">
    <citation type="submission" date="2024-09" db="EMBL/GenBank/DDBJ databases">
        <title>Genome sequencing and assembly of Phytophthora oleae, isolate VK10A, causative agent of rot of olive drupes.</title>
        <authorList>
            <person name="Conti Taguali S."/>
            <person name="Riolo M."/>
            <person name="La Spada F."/>
            <person name="Cacciola S.O."/>
            <person name="Dionisio G."/>
        </authorList>
    </citation>
    <scope>NUCLEOTIDE SEQUENCE [LARGE SCALE GENOMIC DNA]</scope>
    <source>
        <strain evidence="2 3">VK10A</strain>
    </source>
</reference>
<dbReference type="Proteomes" id="UP001632037">
    <property type="component" value="Unassembled WGS sequence"/>
</dbReference>
<organism evidence="2 3">
    <name type="scientific">Phytophthora oleae</name>
    <dbReference type="NCBI Taxonomy" id="2107226"/>
    <lineage>
        <taxon>Eukaryota</taxon>
        <taxon>Sar</taxon>
        <taxon>Stramenopiles</taxon>
        <taxon>Oomycota</taxon>
        <taxon>Peronosporomycetes</taxon>
        <taxon>Peronosporales</taxon>
        <taxon>Peronosporaceae</taxon>
        <taxon>Phytophthora</taxon>
    </lineage>
</organism>
<feature type="compositionally biased region" description="Basic residues" evidence="1">
    <location>
        <begin position="328"/>
        <end position="342"/>
    </location>
</feature>